<organism evidence="15 16">
    <name type="scientific">Roseiflexus castenholzii (strain DSM 13941 / HLO8)</name>
    <dbReference type="NCBI Taxonomy" id="383372"/>
    <lineage>
        <taxon>Bacteria</taxon>
        <taxon>Bacillati</taxon>
        <taxon>Chloroflexota</taxon>
        <taxon>Chloroflexia</taxon>
        <taxon>Chloroflexales</taxon>
        <taxon>Roseiflexineae</taxon>
        <taxon>Roseiflexaceae</taxon>
        <taxon>Roseiflexus</taxon>
    </lineage>
</organism>
<dbReference type="Gene3D" id="3.40.50.2300">
    <property type="match status" value="1"/>
</dbReference>
<dbReference type="Pfam" id="PF00989">
    <property type="entry name" value="PAS"/>
    <property type="match status" value="1"/>
</dbReference>
<dbReference type="InterPro" id="IPR005467">
    <property type="entry name" value="His_kinase_dom"/>
</dbReference>
<dbReference type="InterPro" id="IPR013767">
    <property type="entry name" value="PAS_fold"/>
</dbReference>
<dbReference type="InterPro" id="IPR035965">
    <property type="entry name" value="PAS-like_dom_sf"/>
</dbReference>
<feature type="domain" description="Response regulatory" evidence="12">
    <location>
        <begin position="708"/>
        <end position="824"/>
    </location>
</feature>
<evidence type="ECO:0000256" key="8">
    <source>
        <dbReference type="ARBA" id="ARBA00023012"/>
    </source>
</evidence>
<evidence type="ECO:0000313" key="15">
    <source>
        <dbReference type="EMBL" id="ABU58795.1"/>
    </source>
</evidence>
<dbReference type="SUPFAM" id="SSF47384">
    <property type="entry name" value="Homodimeric domain of signal transducing histidine kinase"/>
    <property type="match status" value="1"/>
</dbReference>
<evidence type="ECO:0000256" key="2">
    <source>
        <dbReference type="ARBA" id="ARBA00012438"/>
    </source>
</evidence>
<dbReference type="SUPFAM" id="SSF52172">
    <property type="entry name" value="CheY-like"/>
    <property type="match status" value="1"/>
</dbReference>
<evidence type="ECO:0000256" key="5">
    <source>
        <dbReference type="ARBA" id="ARBA00022741"/>
    </source>
</evidence>
<dbReference type="GO" id="GO:0000155">
    <property type="term" value="F:phosphorelay sensor kinase activity"/>
    <property type="evidence" value="ECO:0007669"/>
    <property type="project" value="InterPro"/>
</dbReference>
<feature type="modified residue" description="4-aspartylphosphate" evidence="9">
    <location>
        <position position="759"/>
    </location>
</feature>
<dbReference type="HOGENOM" id="CLU_000445_114_51_0"/>
<dbReference type="InterPro" id="IPR036097">
    <property type="entry name" value="HisK_dim/P_sf"/>
</dbReference>
<keyword evidence="16" id="KW-1185">Reference proteome</keyword>
<evidence type="ECO:0000256" key="3">
    <source>
        <dbReference type="ARBA" id="ARBA00022553"/>
    </source>
</evidence>
<dbReference type="CDD" id="cd00156">
    <property type="entry name" value="REC"/>
    <property type="match status" value="1"/>
</dbReference>
<feature type="domain" description="Histidine kinase" evidence="11">
    <location>
        <begin position="460"/>
        <end position="685"/>
    </location>
</feature>
<dbReference type="PROSITE" id="PS50110">
    <property type="entry name" value="RESPONSE_REGULATORY"/>
    <property type="match status" value="1"/>
</dbReference>
<evidence type="ECO:0000259" key="14">
    <source>
        <dbReference type="PROSITE" id="PS50113"/>
    </source>
</evidence>
<dbReference type="InterPro" id="IPR004358">
    <property type="entry name" value="Sig_transdc_His_kin-like_C"/>
</dbReference>
<dbReference type="SMART" id="SM00387">
    <property type="entry name" value="HATPase_c"/>
    <property type="match status" value="1"/>
</dbReference>
<dbReference type="eggNOG" id="COG4191">
    <property type="taxonomic scope" value="Bacteria"/>
</dbReference>
<dbReference type="PROSITE" id="PS50109">
    <property type="entry name" value="HIS_KIN"/>
    <property type="match status" value="1"/>
</dbReference>
<dbReference type="InterPro" id="IPR001610">
    <property type="entry name" value="PAC"/>
</dbReference>
<dbReference type="RefSeq" id="WP_012121219.1">
    <property type="nucleotide sequence ID" value="NC_009767.1"/>
</dbReference>
<dbReference type="GO" id="GO:0005524">
    <property type="term" value="F:ATP binding"/>
    <property type="evidence" value="ECO:0007669"/>
    <property type="project" value="UniProtKB-KW"/>
</dbReference>
<dbReference type="CDD" id="cd00082">
    <property type="entry name" value="HisKA"/>
    <property type="match status" value="1"/>
</dbReference>
<dbReference type="InterPro" id="IPR000700">
    <property type="entry name" value="PAS-assoc_C"/>
</dbReference>
<dbReference type="GO" id="GO:0006355">
    <property type="term" value="P:regulation of DNA-templated transcription"/>
    <property type="evidence" value="ECO:0007669"/>
    <property type="project" value="InterPro"/>
</dbReference>
<dbReference type="PROSITE" id="PS50113">
    <property type="entry name" value="PAC"/>
    <property type="match status" value="2"/>
</dbReference>
<dbReference type="EC" id="2.7.13.3" evidence="2"/>
<dbReference type="eggNOG" id="COG2202">
    <property type="taxonomic scope" value="Bacteria"/>
</dbReference>
<keyword evidence="8" id="KW-0902">Two-component regulatory system</keyword>
<feature type="transmembrane region" description="Helical" evidence="10">
    <location>
        <begin position="124"/>
        <end position="143"/>
    </location>
</feature>
<dbReference type="NCBIfam" id="TIGR00229">
    <property type="entry name" value="sensory_box"/>
    <property type="match status" value="2"/>
</dbReference>
<keyword evidence="6 15" id="KW-0418">Kinase</keyword>
<feature type="transmembrane region" description="Helical" evidence="10">
    <location>
        <begin position="75"/>
        <end position="93"/>
    </location>
</feature>
<dbReference type="Gene3D" id="3.30.450.20">
    <property type="entry name" value="PAS domain"/>
    <property type="match status" value="2"/>
</dbReference>
<dbReference type="EMBL" id="CP000804">
    <property type="protein sequence ID" value="ABU58795.1"/>
    <property type="molecule type" value="Genomic_DNA"/>
</dbReference>
<dbReference type="Gene3D" id="3.30.565.10">
    <property type="entry name" value="Histidine kinase-like ATPase, C-terminal domain"/>
    <property type="match status" value="1"/>
</dbReference>
<dbReference type="InterPro" id="IPR000014">
    <property type="entry name" value="PAS"/>
</dbReference>
<dbReference type="eggNOG" id="COG0784">
    <property type="taxonomic scope" value="Bacteria"/>
</dbReference>
<dbReference type="Pfam" id="PF02518">
    <property type="entry name" value="HATPase_c"/>
    <property type="match status" value="1"/>
</dbReference>
<dbReference type="PRINTS" id="PR00344">
    <property type="entry name" value="BCTRLSENSOR"/>
</dbReference>
<accession>A7NMM4</accession>
<keyword evidence="5" id="KW-0547">Nucleotide-binding</keyword>
<evidence type="ECO:0000256" key="1">
    <source>
        <dbReference type="ARBA" id="ARBA00000085"/>
    </source>
</evidence>
<sequence>MSVSEQSQDRLHEPSSLTTLITLLLGFALILAIVSTGICFISGNLTGAAIAVIAAIAGLLLALVRRLALRRHSHAAVMLFAITLLLGAIASVWVEPASAPVAVLIPPLILITTVQYLERRNVGPVIFLISLATVVLAIGSEAAQPWFATREPLAPVLRITALVGAILLLAAILWRFSSRLHATLVRLEAANAALRESEARYRSVVEDQTDLICRAQSDGMITLVNDASCRYWGLTRDEIIGSDLRRFVHPDDIPRVNHHFESLTSESPVGTIELRVIPPGSEVRWQRWTVRALYNGARRVGYQLVGRDITERKRMEEHLFRSERQFKTIAENAPDIISRYDLQGRYLYVNPAFEQATGITGAEIMGKTQRERGVPEHIAQLWDSRFQAAIETRSVQTIEFDLQMPSGHRFYETRIVPELGPNGTVESLLALSRDVTERRKNELVLQHRQKLESMGVMAQGIAHQFNNLLGIMLNNAELALTTLSPQAPERLLIESIVCAGRRAAVITRQMLTYVGHSPLQTTLVHLNDLIEEMAALLQASIPTGVTLVYRLSDHDLLVEGDAAQLRQVLLNLTINAAEAIEGRPGEVVISTDARFVERSFLVTTIGTPDLTDGTYAALSVSDNGCGMDAATLERIFDPFFSTKFIGRGLGLPATLGIVRGHHGAIHVASAPGEGTTVTVFLPIAHQPSIRTGLSPQTRTAASSGYSKIFLVVDDEESVRAVTARMLEWMGHPALTTGDVETAIILARQHCEHLACILLDLTMPDRDLYQTVRDFRQTCPDAPIILMSGYTEDIASRRFSHLALNGFLQKPFTSYELQGAIDCALAAI</sequence>
<keyword evidence="7" id="KW-0067">ATP-binding</keyword>
<dbReference type="CDD" id="cd00130">
    <property type="entry name" value="PAS"/>
    <property type="match status" value="2"/>
</dbReference>
<dbReference type="STRING" id="383372.Rcas_2724"/>
<dbReference type="InterPro" id="IPR003594">
    <property type="entry name" value="HATPase_dom"/>
</dbReference>
<dbReference type="SMART" id="SM00448">
    <property type="entry name" value="REC"/>
    <property type="match status" value="1"/>
</dbReference>
<feature type="transmembrane region" description="Helical" evidence="10">
    <location>
        <begin position="20"/>
        <end position="43"/>
    </location>
</feature>
<feature type="domain" description="PAC" evidence="14">
    <location>
        <begin position="270"/>
        <end position="321"/>
    </location>
</feature>
<evidence type="ECO:0000259" key="13">
    <source>
        <dbReference type="PROSITE" id="PS50112"/>
    </source>
</evidence>
<keyword evidence="10" id="KW-0472">Membrane</keyword>
<feature type="domain" description="PAS" evidence="13">
    <location>
        <begin position="197"/>
        <end position="267"/>
    </location>
</feature>
<feature type="transmembrane region" description="Helical" evidence="10">
    <location>
        <begin position="155"/>
        <end position="176"/>
    </location>
</feature>
<gene>
    <name evidence="15" type="ordered locus">Rcas_2724</name>
</gene>
<evidence type="ECO:0000256" key="10">
    <source>
        <dbReference type="SAM" id="Phobius"/>
    </source>
</evidence>
<comment type="catalytic activity">
    <reaction evidence="1">
        <text>ATP + protein L-histidine = ADP + protein N-phospho-L-histidine.</text>
        <dbReference type="EC" id="2.7.13.3"/>
    </reaction>
</comment>
<evidence type="ECO:0000256" key="9">
    <source>
        <dbReference type="PROSITE-ProRule" id="PRU00169"/>
    </source>
</evidence>
<proteinExistence type="predicted"/>
<dbReference type="SMART" id="SM00086">
    <property type="entry name" value="PAC"/>
    <property type="match status" value="2"/>
</dbReference>
<dbReference type="Proteomes" id="UP000000263">
    <property type="component" value="Chromosome"/>
</dbReference>
<evidence type="ECO:0000313" key="16">
    <source>
        <dbReference type="Proteomes" id="UP000000263"/>
    </source>
</evidence>
<evidence type="ECO:0000256" key="4">
    <source>
        <dbReference type="ARBA" id="ARBA00022679"/>
    </source>
</evidence>
<dbReference type="SUPFAM" id="SSF55874">
    <property type="entry name" value="ATPase domain of HSP90 chaperone/DNA topoisomerase II/histidine kinase"/>
    <property type="match status" value="1"/>
</dbReference>
<dbReference type="AlphaFoldDB" id="A7NMM4"/>
<evidence type="ECO:0000256" key="6">
    <source>
        <dbReference type="ARBA" id="ARBA00022777"/>
    </source>
</evidence>
<keyword evidence="4" id="KW-0808">Transferase</keyword>
<keyword evidence="3 9" id="KW-0597">Phosphoprotein</keyword>
<dbReference type="InterPro" id="IPR036890">
    <property type="entry name" value="HATPase_C_sf"/>
</dbReference>
<evidence type="ECO:0000259" key="12">
    <source>
        <dbReference type="PROSITE" id="PS50110"/>
    </source>
</evidence>
<dbReference type="InterPro" id="IPR003661">
    <property type="entry name" value="HisK_dim/P_dom"/>
</dbReference>
<dbReference type="PANTHER" id="PTHR43065:SF42">
    <property type="entry name" value="TWO-COMPONENT SENSOR PPRA"/>
    <property type="match status" value="1"/>
</dbReference>
<name>A7NMM4_ROSCS</name>
<dbReference type="Pfam" id="PF08448">
    <property type="entry name" value="PAS_4"/>
    <property type="match status" value="1"/>
</dbReference>
<evidence type="ECO:0000259" key="11">
    <source>
        <dbReference type="PROSITE" id="PS50109"/>
    </source>
</evidence>
<keyword evidence="10" id="KW-1133">Transmembrane helix</keyword>
<dbReference type="InterPro" id="IPR011006">
    <property type="entry name" value="CheY-like_superfamily"/>
</dbReference>
<dbReference type="SUPFAM" id="SSF55785">
    <property type="entry name" value="PYP-like sensor domain (PAS domain)"/>
    <property type="match status" value="2"/>
</dbReference>
<dbReference type="KEGG" id="rca:Rcas_2724"/>
<dbReference type="InterPro" id="IPR001789">
    <property type="entry name" value="Sig_transdc_resp-reg_receiver"/>
</dbReference>
<dbReference type="PANTHER" id="PTHR43065">
    <property type="entry name" value="SENSOR HISTIDINE KINASE"/>
    <property type="match status" value="1"/>
</dbReference>
<feature type="transmembrane region" description="Helical" evidence="10">
    <location>
        <begin position="49"/>
        <end position="68"/>
    </location>
</feature>
<evidence type="ECO:0000256" key="7">
    <source>
        <dbReference type="ARBA" id="ARBA00022840"/>
    </source>
</evidence>
<reference evidence="15 16" key="1">
    <citation type="submission" date="2007-08" db="EMBL/GenBank/DDBJ databases">
        <title>Complete sequence of Roseiflexus castenholzii DSM 13941.</title>
        <authorList>
            <consortium name="US DOE Joint Genome Institute"/>
            <person name="Copeland A."/>
            <person name="Lucas S."/>
            <person name="Lapidus A."/>
            <person name="Barry K."/>
            <person name="Glavina del Rio T."/>
            <person name="Dalin E."/>
            <person name="Tice H."/>
            <person name="Pitluck S."/>
            <person name="Thompson L.S."/>
            <person name="Brettin T."/>
            <person name="Bruce D."/>
            <person name="Detter J.C."/>
            <person name="Han C."/>
            <person name="Tapia R."/>
            <person name="Schmutz J."/>
            <person name="Larimer F."/>
            <person name="Land M."/>
            <person name="Hauser L."/>
            <person name="Kyrpides N."/>
            <person name="Mikhailova N."/>
            <person name="Bryant D.A."/>
            <person name="Hanada S."/>
            <person name="Tsukatani Y."/>
            <person name="Richardson P."/>
        </authorList>
    </citation>
    <scope>NUCLEOTIDE SEQUENCE [LARGE SCALE GENOMIC DNA]</scope>
    <source>
        <strain evidence="16">DSM 13941 / HLO8</strain>
    </source>
</reference>
<dbReference type="PROSITE" id="PS50112">
    <property type="entry name" value="PAS"/>
    <property type="match status" value="2"/>
</dbReference>
<protein>
    <recommendedName>
        <fullName evidence="2">histidine kinase</fullName>
        <ecNumber evidence="2">2.7.13.3</ecNumber>
    </recommendedName>
</protein>
<dbReference type="Pfam" id="PF00072">
    <property type="entry name" value="Response_reg"/>
    <property type="match status" value="1"/>
</dbReference>
<feature type="domain" description="PAC" evidence="14">
    <location>
        <begin position="396"/>
        <end position="447"/>
    </location>
</feature>
<dbReference type="Gene3D" id="1.10.287.130">
    <property type="match status" value="1"/>
</dbReference>
<keyword evidence="10" id="KW-0812">Transmembrane</keyword>
<feature type="domain" description="PAS" evidence="13">
    <location>
        <begin position="322"/>
        <end position="393"/>
    </location>
</feature>
<dbReference type="InterPro" id="IPR013656">
    <property type="entry name" value="PAS_4"/>
</dbReference>
<dbReference type="SMART" id="SM00091">
    <property type="entry name" value="PAS"/>
    <property type="match status" value="2"/>
</dbReference>